<dbReference type="SUPFAM" id="SSF49464">
    <property type="entry name" value="Carboxypeptidase regulatory domain-like"/>
    <property type="match status" value="1"/>
</dbReference>
<gene>
    <name evidence="3" type="ORF">C7378_0817</name>
</gene>
<sequence length="445" mass="47191">MTLKVNNPIRALCAFALLLTSSAAFAAPVSGTVTNKTTNKPAASDDVVLISFGQGMQEAGRTKTDAKGHYTIDVPDNGMHLIRVNHQKATYFEPIQPGSTTVNVDVYDVAAKVAGVRTEADVIRVETDPQGLHVIQNYFVRNDSKPPRTQFSDHAYEIYLPDGARIDGSAAMGPSGMPVSSSPIPVNGEKGHFAFVFPIRPSVSDAIQAQGQNQGETRFQVSYHLPYSGSFTFNPRVSMPTDNLVVLMPKSMQFGNPKGASFQPVNDDMNALTMVAKDVTPAQNISFTVSGSGSMPREGQQAGQQTQQGAQAGMGPQAGQASADTRPGGGLGNPIDTPDPLNKYKWWILSGLALVLAAAAAFFLRGKPGSAPQTGTSPASSPLPSAPQQSGSGLLSALKDELFALETQRIDGSLSESEYTEAKRALETVLKRAIQREANGKVVSR</sequence>
<reference evidence="3 4" key="1">
    <citation type="submission" date="2019-03" db="EMBL/GenBank/DDBJ databases">
        <title>Genomic Encyclopedia of Type Strains, Phase IV (KMG-IV): sequencing the most valuable type-strain genomes for metagenomic binning, comparative biology and taxonomic classification.</title>
        <authorList>
            <person name="Goeker M."/>
        </authorList>
    </citation>
    <scope>NUCLEOTIDE SEQUENCE [LARGE SCALE GENOMIC DNA]</scope>
    <source>
        <strain evidence="3 4">DSM 103428</strain>
    </source>
</reference>
<organism evidence="3 4">
    <name type="scientific">Acidipila rosea</name>
    <dbReference type="NCBI Taxonomy" id="768535"/>
    <lineage>
        <taxon>Bacteria</taxon>
        <taxon>Pseudomonadati</taxon>
        <taxon>Acidobacteriota</taxon>
        <taxon>Terriglobia</taxon>
        <taxon>Terriglobales</taxon>
        <taxon>Acidobacteriaceae</taxon>
        <taxon>Acidipila</taxon>
    </lineage>
</organism>
<dbReference type="Proteomes" id="UP000295210">
    <property type="component" value="Unassembled WGS sequence"/>
</dbReference>
<dbReference type="EMBL" id="SMGK01000001">
    <property type="protein sequence ID" value="TCK75822.1"/>
    <property type="molecule type" value="Genomic_DNA"/>
</dbReference>
<dbReference type="OrthoDB" id="128483at2"/>
<evidence type="ECO:0000313" key="4">
    <source>
        <dbReference type="Proteomes" id="UP000295210"/>
    </source>
</evidence>
<dbReference type="RefSeq" id="WP_131992000.1">
    <property type="nucleotide sequence ID" value="NZ_SMGK01000001.1"/>
</dbReference>
<evidence type="ECO:0000256" key="1">
    <source>
        <dbReference type="SAM" id="MobiDB-lite"/>
    </source>
</evidence>
<keyword evidence="4" id="KW-1185">Reference proteome</keyword>
<feature type="compositionally biased region" description="Low complexity" evidence="1">
    <location>
        <begin position="377"/>
        <end position="392"/>
    </location>
</feature>
<comment type="caution">
    <text evidence="3">The sequence shown here is derived from an EMBL/GenBank/DDBJ whole genome shotgun (WGS) entry which is preliminary data.</text>
</comment>
<feature type="region of interest" description="Disordered" evidence="1">
    <location>
        <begin position="368"/>
        <end position="392"/>
    </location>
</feature>
<keyword evidence="2" id="KW-0732">Signal</keyword>
<protein>
    <recommendedName>
        <fullName evidence="5">Carboxypeptidase family protein</fullName>
    </recommendedName>
</protein>
<accession>A0A4R1LBS9</accession>
<feature type="region of interest" description="Disordered" evidence="1">
    <location>
        <begin position="289"/>
        <end position="336"/>
    </location>
</feature>
<evidence type="ECO:0008006" key="5">
    <source>
        <dbReference type="Google" id="ProtNLM"/>
    </source>
</evidence>
<evidence type="ECO:0000313" key="3">
    <source>
        <dbReference type="EMBL" id="TCK75822.1"/>
    </source>
</evidence>
<feature type="compositionally biased region" description="Low complexity" evidence="1">
    <location>
        <begin position="299"/>
        <end position="323"/>
    </location>
</feature>
<evidence type="ECO:0000256" key="2">
    <source>
        <dbReference type="SAM" id="SignalP"/>
    </source>
</evidence>
<proteinExistence type="predicted"/>
<feature type="chain" id="PRO_5020954376" description="Carboxypeptidase family protein" evidence="2">
    <location>
        <begin position="27"/>
        <end position="445"/>
    </location>
</feature>
<name>A0A4R1LBS9_9BACT</name>
<dbReference type="AlphaFoldDB" id="A0A4R1LBS9"/>
<dbReference type="InterPro" id="IPR008969">
    <property type="entry name" value="CarboxyPept-like_regulatory"/>
</dbReference>
<feature type="signal peptide" evidence="2">
    <location>
        <begin position="1"/>
        <end position="26"/>
    </location>
</feature>